<evidence type="ECO:0000313" key="8">
    <source>
        <dbReference type="Proteomes" id="UP000318717"/>
    </source>
</evidence>
<dbReference type="GO" id="GO:0140359">
    <property type="term" value="F:ABC-type transporter activity"/>
    <property type="evidence" value="ECO:0007669"/>
    <property type="project" value="InterPro"/>
</dbReference>
<dbReference type="InterPro" id="IPR003439">
    <property type="entry name" value="ABC_transporter-like_ATP-bd"/>
</dbReference>
<dbReference type="InterPro" id="IPR003593">
    <property type="entry name" value="AAA+_ATPase"/>
</dbReference>
<evidence type="ECO:0000256" key="1">
    <source>
        <dbReference type="ARBA" id="ARBA00022448"/>
    </source>
</evidence>
<dbReference type="GO" id="GO:0055052">
    <property type="term" value="C:ATP-binding cassette (ABC) transporter complex, substrate-binding subunit-containing"/>
    <property type="evidence" value="ECO:0007669"/>
    <property type="project" value="TreeGrafter"/>
</dbReference>
<dbReference type="GO" id="GO:0016887">
    <property type="term" value="F:ATP hydrolysis activity"/>
    <property type="evidence" value="ECO:0007669"/>
    <property type="project" value="InterPro"/>
</dbReference>
<accession>A0A4Y3HSV7</accession>
<dbReference type="NCBIfam" id="NF008653">
    <property type="entry name" value="PRK11650.1"/>
    <property type="match status" value="1"/>
</dbReference>
<keyword evidence="8" id="KW-1185">Reference proteome</keyword>
<dbReference type="PROSITE" id="PS00211">
    <property type="entry name" value="ABC_TRANSPORTER_1"/>
    <property type="match status" value="1"/>
</dbReference>
<feature type="domain" description="ABC transporter" evidence="6">
    <location>
        <begin position="4"/>
        <end position="235"/>
    </location>
</feature>
<evidence type="ECO:0000256" key="2">
    <source>
        <dbReference type="ARBA" id="ARBA00022475"/>
    </source>
</evidence>
<keyword evidence="3" id="KW-0547">Nucleotide-binding</keyword>
<keyword evidence="4 7" id="KW-0067">ATP-binding</keyword>
<dbReference type="FunFam" id="3.40.50.300:FF:000042">
    <property type="entry name" value="Maltose/maltodextrin ABC transporter, ATP-binding protein"/>
    <property type="match status" value="1"/>
</dbReference>
<dbReference type="Pfam" id="PF00005">
    <property type="entry name" value="ABC_tran"/>
    <property type="match status" value="1"/>
</dbReference>
<dbReference type="EMBL" id="BJLF01000002">
    <property type="protein sequence ID" value="GEA49832.1"/>
    <property type="molecule type" value="Genomic_DNA"/>
</dbReference>
<dbReference type="Gene3D" id="2.40.50.100">
    <property type="match status" value="1"/>
</dbReference>
<evidence type="ECO:0000256" key="5">
    <source>
        <dbReference type="ARBA" id="ARBA00023136"/>
    </source>
</evidence>
<dbReference type="AlphaFoldDB" id="A0A4Y3HSV7"/>
<dbReference type="InterPro" id="IPR012340">
    <property type="entry name" value="NA-bd_OB-fold"/>
</dbReference>
<evidence type="ECO:0000256" key="3">
    <source>
        <dbReference type="ARBA" id="ARBA00022741"/>
    </source>
</evidence>
<dbReference type="PANTHER" id="PTHR43875:SF1">
    <property type="entry name" value="OSMOPROTECTIVE COMPOUNDS UPTAKE ATP-BINDING PROTEIN GGTA"/>
    <property type="match status" value="1"/>
</dbReference>
<evidence type="ECO:0000256" key="4">
    <source>
        <dbReference type="ARBA" id="ARBA00022840"/>
    </source>
</evidence>
<dbReference type="RefSeq" id="WP_141344170.1">
    <property type="nucleotide sequence ID" value="NZ_BJLF01000002.1"/>
</dbReference>
<dbReference type="SMART" id="SM00382">
    <property type="entry name" value="AAA"/>
    <property type="match status" value="1"/>
</dbReference>
<dbReference type="OrthoDB" id="9802264at2"/>
<dbReference type="CDD" id="cd03301">
    <property type="entry name" value="ABC_MalK_N"/>
    <property type="match status" value="1"/>
</dbReference>
<dbReference type="Proteomes" id="UP000318717">
    <property type="component" value="Unassembled WGS sequence"/>
</dbReference>
<organism evidence="7 8">
    <name type="scientific">Vibrio inusitatus NBRC 102082</name>
    <dbReference type="NCBI Taxonomy" id="1219070"/>
    <lineage>
        <taxon>Bacteria</taxon>
        <taxon>Pseudomonadati</taxon>
        <taxon>Pseudomonadota</taxon>
        <taxon>Gammaproteobacteria</taxon>
        <taxon>Vibrionales</taxon>
        <taxon>Vibrionaceae</taxon>
        <taxon>Vibrio</taxon>
    </lineage>
</organism>
<dbReference type="SUPFAM" id="SSF50331">
    <property type="entry name" value="MOP-like"/>
    <property type="match status" value="1"/>
</dbReference>
<keyword evidence="2" id="KW-1003">Cell membrane</keyword>
<dbReference type="InterPro" id="IPR015855">
    <property type="entry name" value="ABC_transpr_MalK-like"/>
</dbReference>
<protein>
    <submittedName>
        <fullName evidence="7">sn-glycerol-3-phosphate import ATP-binding protein UgpC 3</fullName>
    </submittedName>
</protein>
<dbReference type="InterPro" id="IPR047641">
    <property type="entry name" value="ABC_transpr_MalK/UgpC-like"/>
</dbReference>
<reference evidence="7 8" key="1">
    <citation type="submission" date="2019-06" db="EMBL/GenBank/DDBJ databases">
        <title>Whole genome shotgun sequence of Vibrio inusitatus NBRC 102082.</title>
        <authorList>
            <person name="Hosoyama A."/>
            <person name="Uohara A."/>
            <person name="Ohji S."/>
            <person name="Ichikawa N."/>
        </authorList>
    </citation>
    <scope>NUCLEOTIDE SEQUENCE [LARGE SCALE GENOMIC DNA]</scope>
    <source>
        <strain evidence="7 8">NBRC 102082</strain>
    </source>
</reference>
<comment type="caution">
    <text evidence="7">The sequence shown here is derived from an EMBL/GenBank/DDBJ whole genome shotgun (WGS) entry which is preliminary data.</text>
</comment>
<gene>
    <name evidence="7" type="primary">ugpC3</name>
    <name evidence="7" type="ORF">VIN01S_06360</name>
</gene>
<dbReference type="SUPFAM" id="SSF52540">
    <property type="entry name" value="P-loop containing nucleoside triphosphate hydrolases"/>
    <property type="match status" value="1"/>
</dbReference>
<evidence type="ECO:0000259" key="6">
    <source>
        <dbReference type="PROSITE" id="PS50893"/>
    </source>
</evidence>
<dbReference type="InterPro" id="IPR027417">
    <property type="entry name" value="P-loop_NTPase"/>
</dbReference>
<keyword evidence="5" id="KW-0472">Membrane</keyword>
<dbReference type="Gene3D" id="3.40.50.300">
    <property type="entry name" value="P-loop containing nucleotide triphosphate hydrolases"/>
    <property type="match status" value="1"/>
</dbReference>
<dbReference type="InterPro" id="IPR017871">
    <property type="entry name" value="ABC_transporter-like_CS"/>
</dbReference>
<dbReference type="InterPro" id="IPR013611">
    <property type="entry name" value="Transp-assoc_OB_typ2"/>
</dbReference>
<dbReference type="InterPro" id="IPR008995">
    <property type="entry name" value="Mo/tungstate-bd_C_term_dom"/>
</dbReference>
<dbReference type="PROSITE" id="PS50893">
    <property type="entry name" value="ABC_TRANSPORTER_2"/>
    <property type="match status" value="1"/>
</dbReference>
<evidence type="ECO:0000313" key="7">
    <source>
        <dbReference type="EMBL" id="GEA49832.1"/>
    </source>
</evidence>
<keyword evidence="1" id="KW-0813">Transport</keyword>
<proteinExistence type="predicted"/>
<dbReference type="GO" id="GO:0008643">
    <property type="term" value="P:carbohydrate transport"/>
    <property type="evidence" value="ECO:0007669"/>
    <property type="project" value="InterPro"/>
</dbReference>
<dbReference type="PANTHER" id="PTHR43875">
    <property type="entry name" value="MALTODEXTRIN IMPORT ATP-BINDING PROTEIN MSMX"/>
    <property type="match status" value="1"/>
</dbReference>
<name>A0A4Y3HSV7_9VIBR</name>
<dbReference type="Pfam" id="PF08402">
    <property type="entry name" value="TOBE_2"/>
    <property type="match status" value="1"/>
</dbReference>
<dbReference type="GO" id="GO:0005524">
    <property type="term" value="F:ATP binding"/>
    <property type="evidence" value="ECO:0007669"/>
    <property type="project" value="UniProtKB-KW"/>
</dbReference>
<dbReference type="Gene3D" id="2.40.50.140">
    <property type="entry name" value="Nucleic acid-binding proteins"/>
    <property type="match status" value="1"/>
</dbReference>
<sequence>MSTLTLSNIAKCYPNGYQAIHSLNLSIDDGEMVVLVGPSGCGKSTLLRMLAGLEEISSGELSIDDKVVNDREPGERDIAMVFQNYALYPHMSVYDNMAYGLRNRKTPKKEIHELVTQAAEMLELAHLLDRKPKQLSGGQRQRVAMGRAIVRKPKVFLFDEPLSNLDAKLRVQMRLEIKRLQRSLNTTSVYVTHDQVEAMTLADKLVVLNKGNIEQVGSPLEIYDAPASLFVATFMGSPAMNILDGQISEFGMHVADSLTTIATENLALGHVKVGLRPEHLLVEQDNPKFSVKVELIEALGADLLLYCNTLDGNEQRLVVRVDGHEDIKPGDVLGLTFSHQNLHLFDSTSEKRLESPSLRECIKEVVNA</sequence>